<evidence type="ECO:0000313" key="2">
    <source>
        <dbReference type="Proteomes" id="UP001058974"/>
    </source>
</evidence>
<dbReference type="AlphaFoldDB" id="A0A9D4XQU3"/>
<comment type="caution">
    <text evidence="1">The sequence shown here is derived from an EMBL/GenBank/DDBJ whole genome shotgun (WGS) entry which is preliminary data.</text>
</comment>
<reference evidence="1 2" key="1">
    <citation type="journal article" date="2022" name="Nat. Genet.">
        <title>Improved pea reference genome and pan-genome highlight genomic features and evolutionary characteristics.</title>
        <authorList>
            <person name="Yang T."/>
            <person name="Liu R."/>
            <person name="Luo Y."/>
            <person name="Hu S."/>
            <person name="Wang D."/>
            <person name="Wang C."/>
            <person name="Pandey M.K."/>
            <person name="Ge S."/>
            <person name="Xu Q."/>
            <person name="Li N."/>
            <person name="Li G."/>
            <person name="Huang Y."/>
            <person name="Saxena R.K."/>
            <person name="Ji Y."/>
            <person name="Li M."/>
            <person name="Yan X."/>
            <person name="He Y."/>
            <person name="Liu Y."/>
            <person name="Wang X."/>
            <person name="Xiang C."/>
            <person name="Varshney R.K."/>
            <person name="Ding H."/>
            <person name="Gao S."/>
            <person name="Zong X."/>
        </authorList>
    </citation>
    <scope>NUCLEOTIDE SEQUENCE [LARGE SCALE GENOMIC DNA]</scope>
    <source>
        <strain evidence="1 2">cv. Zhongwan 6</strain>
    </source>
</reference>
<name>A0A9D4XQU3_PEA</name>
<sequence length="72" mass="7977">MCATKYYGDLIAGFQRAIRELPKEPDGASWEIHVVGDDIDFCDLQLAQENIVHDPSITALNSDMSFLCFIAG</sequence>
<dbReference type="Gramene" id="Psat03G0151600-T1">
    <property type="protein sequence ID" value="KAI5425726.1"/>
    <property type="gene ID" value="KIW84_031516"/>
</dbReference>
<proteinExistence type="predicted"/>
<dbReference type="EMBL" id="JAMSHJ010000003">
    <property type="protein sequence ID" value="KAI5425726.1"/>
    <property type="molecule type" value="Genomic_DNA"/>
</dbReference>
<evidence type="ECO:0000313" key="1">
    <source>
        <dbReference type="EMBL" id="KAI5425726.1"/>
    </source>
</evidence>
<gene>
    <name evidence="1" type="ORF">KIW84_031516</name>
</gene>
<accession>A0A9D4XQU3</accession>
<organism evidence="1 2">
    <name type="scientific">Pisum sativum</name>
    <name type="common">Garden pea</name>
    <name type="synonym">Lathyrus oleraceus</name>
    <dbReference type="NCBI Taxonomy" id="3888"/>
    <lineage>
        <taxon>Eukaryota</taxon>
        <taxon>Viridiplantae</taxon>
        <taxon>Streptophyta</taxon>
        <taxon>Embryophyta</taxon>
        <taxon>Tracheophyta</taxon>
        <taxon>Spermatophyta</taxon>
        <taxon>Magnoliopsida</taxon>
        <taxon>eudicotyledons</taxon>
        <taxon>Gunneridae</taxon>
        <taxon>Pentapetalae</taxon>
        <taxon>rosids</taxon>
        <taxon>fabids</taxon>
        <taxon>Fabales</taxon>
        <taxon>Fabaceae</taxon>
        <taxon>Papilionoideae</taxon>
        <taxon>50 kb inversion clade</taxon>
        <taxon>NPAAA clade</taxon>
        <taxon>Hologalegina</taxon>
        <taxon>IRL clade</taxon>
        <taxon>Fabeae</taxon>
        <taxon>Lathyrus</taxon>
    </lineage>
</organism>
<dbReference type="Proteomes" id="UP001058974">
    <property type="component" value="Chromosome 3"/>
</dbReference>
<keyword evidence="2" id="KW-1185">Reference proteome</keyword>
<protein>
    <submittedName>
        <fullName evidence="1">Uncharacterized protein</fullName>
    </submittedName>
</protein>